<accession>A0A094QH59</accession>
<dbReference type="Gene3D" id="3.40.1080.10">
    <property type="entry name" value="Glutaconate Coenzyme A-transferase"/>
    <property type="match status" value="1"/>
</dbReference>
<dbReference type="PROSITE" id="PS01273">
    <property type="entry name" value="COA_TRANSF_1"/>
    <property type="match status" value="1"/>
</dbReference>
<dbReference type="Pfam" id="PF01144">
    <property type="entry name" value="CoA_trans"/>
    <property type="match status" value="1"/>
</dbReference>
<dbReference type="SMART" id="SM00882">
    <property type="entry name" value="CoA_trans"/>
    <property type="match status" value="1"/>
</dbReference>
<dbReference type="InterPro" id="IPR037171">
    <property type="entry name" value="NagB/RpiA_transferase-like"/>
</dbReference>
<dbReference type="NCBIfam" id="TIGR02429">
    <property type="entry name" value="pcaI_scoA_fam"/>
    <property type="match status" value="1"/>
</dbReference>
<dbReference type="InterPro" id="IPR004165">
    <property type="entry name" value="CoA_trans_fam_I"/>
</dbReference>
<dbReference type="InterPro" id="IPR004163">
    <property type="entry name" value="CoA_transf_BS"/>
</dbReference>
<comment type="similarity">
    <text evidence="1">Belongs to the 3-oxoacid CoA-transferase subunit A family.</text>
</comment>
<name>A0A094QH59_9ZZZZ</name>
<dbReference type="GO" id="GO:0008410">
    <property type="term" value="F:CoA-transferase activity"/>
    <property type="evidence" value="ECO:0007669"/>
    <property type="project" value="InterPro"/>
</dbReference>
<proteinExistence type="inferred from homology"/>
<dbReference type="InterPro" id="IPR012792">
    <property type="entry name" value="3-oxoacid_CoA-transf_A"/>
</dbReference>
<dbReference type="PANTHER" id="PTHR13707">
    <property type="entry name" value="KETOACID-COENZYME A TRANSFERASE"/>
    <property type="match status" value="1"/>
</dbReference>
<reference evidence="3" key="1">
    <citation type="submission" date="2014-06" db="EMBL/GenBank/DDBJ databases">
        <title>Key roles for freshwater Actinobacteria revealed by deep metagenomic sequencing.</title>
        <authorList>
            <person name="Ghai R."/>
            <person name="Mizuno C.M."/>
            <person name="Picazo A."/>
            <person name="Camacho A."/>
            <person name="Rodriguez-Valera F."/>
        </authorList>
    </citation>
    <scope>NUCLEOTIDE SEQUENCE</scope>
</reference>
<evidence type="ECO:0000256" key="1">
    <source>
        <dbReference type="ARBA" id="ARBA00005612"/>
    </source>
</evidence>
<comment type="caution">
    <text evidence="3">The sequence shown here is derived from an EMBL/GenBank/DDBJ whole genome shotgun (WGS) entry which is preliminary data.</text>
</comment>
<evidence type="ECO:0000313" key="3">
    <source>
        <dbReference type="EMBL" id="KGA13696.1"/>
    </source>
</evidence>
<protein>
    <submittedName>
        <fullName evidence="3">3-oxoadipate CoA-transferase subunit A</fullName>
    </submittedName>
</protein>
<dbReference type="SUPFAM" id="SSF100950">
    <property type="entry name" value="NagB/RpiA/CoA transferase-like"/>
    <property type="match status" value="1"/>
</dbReference>
<keyword evidence="2 3" id="KW-0808">Transferase</keyword>
<gene>
    <name evidence="3" type="ORF">GM51_19085</name>
</gene>
<dbReference type="PANTHER" id="PTHR13707:SF60">
    <property type="entry name" value="ACETATE COA-TRANSFERASE SUBUNIT ALPHA"/>
    <property type="match status" value="1"/>
</dbReference>
<dbReference type="AlphaFoldDB" id="A0A094QH59"/>
<dbReference type="EMBL" id="JNSL01000176">
    <property type="protein sequence ID" value="KGA13696.1"/>
    <property type="molecule type" value="Genomic_DNA"/>
</dbReference>
<organism evidence="3">
    <name type="scientific">freshwater metagenome</name>
    <dbReference type="NCBI Taxonomy" id="449393"/>
    <lineage>
        <taxon>unclassified sequences</taxon>
        <taxon>metagenomes</taxon>
        <taxon>ecological metagenomes</taxon>
    </lineage>
</organism>
<evidence type="ECO:0000256" key="2">
    <source>
        <dbReference type="ARBA" id="ARBA00022679"/>
    </source>
</evidence>
<sequence length="223" mass="23689">MVAKLLTAQEAIGVVKDGDTVALGGFGMAGQPIELIDALIIHGAKNLTIIANNAGNGDTGLAKLLSTKAVRKIVCSFPRQKDSFVFDELYRSGDIELELVPQGTLAEQIRAQGAGIGGFYTQTAVGTELAKGKEVRLINNKEYLLVFATNIDVALVHGHIADMQGNVVYRKTARNFGPIMAAAARHSIVEVNQIVPIGTLDPEAIVTPSIYVDTLVQVGAEHE</sequence>